<dbReference type="EMBL" id="LAZR01042913">
    <property type="protein sequence ID" value="KKL08346.1"/>
    <property type="molecule type" value="Genomic_DNA"/>
</dbReference>
<comment type="caution">
    <text evidence="1">The sequence shown here is derived from an EMBL/GenBank/DDBJ whole genome shotgun (WGS) entry which is preliminary data.</text>
</comment>
<dbReference type="AlphaFoldDB" id="A0A0F9CRU3"/>
<proteinExistence type="predicted"/>
<reference evidence="1" key="1">
    <citation type="journal article" date="2015" name="Nature">
        <title>Complex archaea that bridge the gap between prokaryotes and eukaryotes.</title>
        <authorList>
            <person name="Spang A."/>
            <person name="Saw J.H."/>
            <person name="Jorgensen S.L."/>
            <person name="Zaremba-Niedzwiedzka K."/>
            <person name="Martijn J."/>
            <person name="Lind A.E."/>
            <person name="van Eijk R."/>
            <person name="Schleper C."/>
            <person name="Guy L."/>
            <person name="Ettema T.J."/>
        </authorList>
    </citation>
    <scope>NUCLEOTIDE SEQUENCE</scope>
</reference>
<dbReference type="InterPro" id="IPR012441">
    <property type="entry name" value="DUF1643"/>
</dbReference>
<feature type="non-terminal residue" evidence="1">
    <location>
        <position position="1"/>
    </location>
</feature>
<organism evidence="1">
    <name type="scientific">marine sediment metagenome</name>
    <dbReference type="NCBI Taxonomy" id="412755"/>
    <lineage>
        <taxon>unclassified sequences</taxon>
        <taxon>metagenomes</taxon>
        <taxon>ecological metagenomes</taxon>
    </lineage>
</organism>
<gene>
    <name evidence="1" type="ORF">LCGC14_2576790</name>
</gene>
<evidence type="ECO:0008006" key="2">
    <source>
        <dbReference type="Google" id="ProtNLM"/>
    </source>
</evidence>
<accession>A0A0F9CRU3</accession>
<sequence length="177" mass="19196">PVMGQKTNCEGGMTSMFDTGKSALLSEDGKYRYTLDRVWGAGKPVVFVGLNPSTADAQVDDPTLRRMIGFAKRWGFPGVTVVNLFAVRLTYPAGLLDVEDPVGPNNDEVLADAAGKAGLVVVCWGNHGVFKNRCGEVARILPPAKCFGLTLLKQPAHPLYLPHTAQLEDWNPNEEKD</sequence>
<evidence type="ECO:0000313" key="1">
    <source>
        <dbReference type="EMBL" id="KKL08346.1"/>
    </source>
</evidence>
<dbReference type="Pfam" id="PF07799">
    <property type="entry name" value="DUF1643"/>
    <property type="match status" value="1"/>
</dbReference>
<protein>
    <recommendedName>
        <fullName evidence="2">DUF1643 domain-containing protein</fullName>
    </recommendedName>
</protein>
<name>A0A0F9CRU3_9ZZZZ</name>